<dbReference type="Gene3D" id="1.10.1780.10">
    <property type="entry name" value="Clp, N-terminal domain"/>
    <property type="match status" value="1"/>
</dbReference>
<protein>
    <recommendedName>
        <fullName evidence="1">Clp R domain-containing protein</fullName>
    </recommendedName>
</protein>
<dbReference type="AlphaFoldDB" id="A0A978UP68"/>
<dbReference type="Proteomes" id="UP000813462">
    <property type="component" value="Unassembled WGS sequence"/>
</dbReference>
<evidence type="ECO:0000259" key="1">
    <source>
        <dbReference type="Pfam" id="PF02861"/>
    </source>
</evidence>
<feature type="domain" description="Clp R" evidence="1">
    <location>
        <begin position="81"/>
        <end position="206"/>
    </location>
</feature>
<dbReference type="SUPFAM" id="SSF81923">
    <property type="entry name" value="Double Clp-N motif"/>
    <property type="match status" value="1"/>
</dbReference>
<sequence length="300" mass="33248">MVASATSFPSAVRIVCALQPISLDGGSWQIFRSKPKSLTTAANPSLRMKKPTHHEFTTTFLIPVPHAVLYPPQGLHNINCFNNEALAVIAHSIELAKEKQQHVVETEHLMRAILSCNAGLADLFLKHSYAGPLEFYVAGVHDTTPMIEATNEFIQSQPSSSSKDAVVRQGPYLESLIQRASELKNECGDKLAFIEQLVCAFAQDERLNRVKQRKLEEDDNKDLKDQALAATGYDHAICAKHGEIFHGLGLGFGEWKKKKKLMKIMVVRAFDGLATSDLTNGMRVGESEMFNSAQQSEEIR</sequence>
<dbReference type="InterPro" id="IPR004176">
    <property type="entry name" value="Clp_R_N"/>
</dbReference>
<evidence type="ECO:0000313" key="3">
    <source>
        <dbReference type="Proteomes" id="UP000813462"/>
    </source>
</evidence>
<reference evidence="2" key="1">
    <citation type="journal article" date="2021" name="Front. Plant Sci.">
        <title>Chromosome-Scale Genome Assembly for Chinese Sour Jujube and Insights Into Its Genome Evolution and Domestication Signature.</title>
        <authorList>
            <person name="Shen L.-Y."/>
            <person name="Luo H."/>
            <person name="Wang X.-L."/>
            <person name="Wang X.-M."/>
            <person name="Qiu X.-J."/>
            <person name="Liu H."/>
            <person name="Zhou S.-S."/>
            <person name="Jia K.-H."/>
            <person name="Nie S."/>
            <person name="Bao Y.-T."/>
            <person name="Zhang R.-G."/>
            <person name="Yun Q.-Z."/>
            <person name="Chai Y.-H."/>
            <person name="Lu J.-Y."/>
            <person name="Li Y."/>
            <person name="Zhao S.-W."/>
            <person name="Mao J.-F."/>
            <person name="Jia S.-G."/>
            <person name="Mao Y.-M."/>
        </authorList>
    </citation>
    <scope>NUCLEOTIDE SEQUENCE</scope>
    <source>
        <strain evidence="2">AT0</strain>
        <tissue evidence="2">Leaf</tissue>
    </source>
</reference>
<comment type="caution">
    <text evidence="2">The sequence shown here is derived from an EMBL/GenBank/DDBJ whole genome shotgun (WGS) entry which is preliminary data.</text>
</comment>
<dbReference type="InterPro" id="IPR036628">
    <property type="entry name" value="Clp_N_dom_sf"/>
</dbReference>
<dbReference type="Pfam" id="PF02861">
    <property type="entry name" value="Clp_N"/>
    <property type="match status" value="1"/>
</dbReference>
<proteinExistence type="predicted"/>
<dbReference type="EMBL" id="JAEACU010000010">
    <property type="protein sequence ID" value="KAH7516620.1"/>
    <property type="molecule type" value="Genomic_DNA"/>
</dbReference>
<accession>A0A978UP68</accession>
<name>A0A978UP68_ZIZJJ</name>
<gene>
    <name evidence="2" type="ORF">FEM48_Zijuj10G0154300</name>
</gene>
<organism evidence="2 3">
    <name type="scientific">Ziziphus jujuba var. spinosa</name>
    <dbReference type="NCBI Taxonomy" id="714518"/>
    <lineage>
        <taxon>Eukaryota</taxon>
        <taxon>Viridiplantae</taxon>
        <taxon>Streptophyta</taxon>
        <taxon>Embryophyta</taxon>
        <taxon>Tracheophyta</taxon>
        <taxon>Spermatophyta</taxon>
        <taxon>Magnoliopsida</taxon>
        <taxon>eudicotyledons</taxon>
        <taxon>Gunneridae</taxon>
        <taxon>Pentapetalae</taxon>
        <taxon>rosids</taxon>
        <taxon>fabids</taxon>
        <taxon>Rosales</taxon>
        <taxon>Rhamnaceae</taxon>
        <taxon>Paliureae</taxon>
        <taxon>Ziziphus</taxon>
    </lineage>
</organism>
<evidence type="ECO:0000313" key="2">
    <source>
        <dbReference type="EMBL" id="KAH7516620.1"/>
    </source>
</evidence>